<dbReference type="PANTHER" id="PTHR31183:SF1">
    <property type="entry name" value="CILIA- AND FLAGELLA-ASSOCIATED PROTEIN 53"/>
    <property type="match status" value="1"/>
</dbReference>
<keyword evidence="11" id="KW-1185">Reference proteome</keyword>
<dbReference type="EMBL" id="CAJJDP010000015">
    <property type="protein sequence ID" value="CAD8143469.1"/>
    <property type="molecule type" value="Genomic_DNA"/>
</dbReference>
<evidence type="ECO:0000256" key="5">
    <source>
        <dbReference type="ARBA" id="ARBA00033747"/>
    </source>
</evidence>
<dbReference type="Proteomes" id="UP000683925">
    <property type="component" value="Unassembled WGS sequence"/>
</dbReference>
<evidence type="ECO:0000256" key="7">
    <source>
        <dbReference type="SAM" id="Coils"/>
    </source>
</evidence>
<keyword evidence="2 7" id="KW-0175">Coiled coil</keyword>
<keyword evidence="3" id="KW-0969">Cilium</keyword>
<dbReference type="GO" id="GO:0005929">
    <property type="term" value="C:cilium"/>
    <property type="evidence" value="ECO:0007669"/>
    <property type="project" value="UniProtKB-SubCell"/>
</dbReference>
<dbReference type="Pfam" id="PF13868">
    <property type="entry name" value="TPH"/>
    <property type="match status" value="1"/>
</dbReference>
<comment type="caution">
    <text evidence="10">The sequence shown here is derived from an EMBL/GenBank/DDBJ whole genome shotgun (WGS) entry which is preliminary data.</text>
</comment>
<proteinExistence type="inferred from homology"/>
<keyword evidence="4" id="KW-0966">Cell projection</keyword>
<dbReference type="InterPro" id="IPR043597">
    <property type="entry name" value="TPH_dom"/>
</dbReference>
<feature type="region of interest" description="Disordered" evidence="8">
    <location>
        <begin position="426"/>
        <end position="457"/>
    </location>
</feature>
<evidence type="ECO:0000256" key="6">
    <source>
        <dbReference type="ARBA" id="ARBA00033773"/>
    </source>
</evidence>
<evidence type="ECO:0000256" key="1">
    <source>
        <dbReference type="ARBA" id="ARBA00004138"/>
    </source>
</evidence>
<evidence type="ECO:0000256" key="8">
    <source>
        <dbReference type="SAM" id="MobiDB-lite"/>
    </source>
</evidence>
<evidence type="ECO:0000256" key="2">
    <source>
        <dbReference type="ARBA" id="ARBA00023054"/>
    </source>
</evidence>
<evidence type="ECO:0000313" key="11">
    <source>
        <dbReference type="Proteomes" id="UP000683925"/>
    </source>
</evidence>
<comment type="subcellular location">
    <subcellularLocation>
        <location evidence="1">Cell projection</location>
        <location evidence="1">Cilium</location>
    </subcellularLocation>
</comment>
<dbReference type="PANTHER" id="PTHR31183">
    <property type="entry name" value="TRICHOPLEIN KERATIN FILAMENT-BINDING PROTEIN FAMILY MEMBER"/>
    <property type="match status" value="1"/>
</dbReference>
<evidence type="ECO:0000256" key="3">
    <source>
        <dbReference type="ARBA" id="ARBA00023069"/>
    </source>
</evidence>
<evidence type="ECO:0000313" key="10">
    <source>
        <dbReference type="EMBL" id="CAD8143469.1"/>
    </source>
</evidence>
<dbReference type="InterPro" id="IPR043596">
    <property type="entry name" value="CFAP53/TCHP"/>
</dbReference>
<feature type="domain" description="Trichohyalin-plectin-homology" evidence="9">
    <location>
        <begin position="135"/>
        <end position="480"/>
    </location>
</feature>
<dbReference type="OrthoDB" id="307306at2759"/>
<feature type="compositionally biased region" description="Basic and acidic residues" evidence="8">
    <location>
        <begin position="432"/>
        <end position="457"/>
    </location>
</feature>
<accession>A0A8S1SW13</accession>
<gene>
    <name evidence="10" type="ORF">POCTA_138.1.T0150053</name>
</gene>
<comment type="similarity">
    <text evidence="5">Belongs to the CFAP53 family.</text>
</comment>
<organism evidence="10 11">
    <name type="scientific">Paramecium octaurelia</name>
    <dbReference type="NCBI Taxonomy" id="43137"/>
    <lineage>
        <taxon>Eukaryota</taxon>
        <taxon>Sar</taxon>
        <taxon>Alveolata</taxon>
        <taxon>Ciliophora</taxon>
        <taxon>Intramacronucleata</taxon>
        <taxon>Oligohymenophorea</taxon>
        <taxon>Peniculida</taxon>
        <taxon>Parameciidae</taxon>
        <taxon>Paramecium</taxon>
    </lineage>
</organism>
<feature type="coiled-coil region" evidence="7">
    <location>
        <begin position="182"/>
        <end position="317"/>
    </location>
</feature>
<evidence type="ECO:0000256" key="4">
    <source>
        <dbReference type="ARBA" id="ARBA00023273"/>
    </source>
</evidence>
<reference evidence="10" key="1">
    <citation type="submission" date="2021-01" db="EMBL/GenBank/DDBJ databases">
        <authorList>
            <consortium name="Genoscope - CEA"/>
            <person name="William W."/>
        </authorList>
    </citation>
    <scope>NUCLEOTIDE SEQUENCE</scope>
</reference>
<evidence type="ECO:0000259" key="9">
    <source>
        <dbReference type="Pfam" id="PF13868"/>
    </source>
</evidence>
<protein>
    <recommendedName>
        <fullName evidence="6">Cilia- and flagella-associated protein 53</fullName>
    </recommendedName>
</protein>
<name>A0A8S1SW13_PAROT</name>
<dbReference type="AlphaFoldDB" id="A0A8S1SW13"/>
<dbReference type="OMA" id="ANMQYTK"/>
<sequence>MIQSSTRNRSEQLIYQRRQQEQQVGKLSTKLRQEHYEKTFAAWENKGKDIANMQYTKNRLQQIRAEAEAHKSQRKEKLAALLNAEHDSYQQEIKAMVETPEQVKERMMKEVAELKQRKEIERSKQAEAAYERRFRDNADELRLVNQQFNEQQAVAYRNMQMMEKQKMLEDQYEEEMIYAELYRREIVKKERLEKEKEIQQKAKVDERNKVLGIQASMNVNKFQRIKEEIEQEKQMLREEWKREEERHKQRELQYLNYKKEINQEIALNNEQQKEYKKQIKQEERKQDKEMIQQVLEREEAIARMEQAEKLRQKEETRQFLLNFKNRTNEYSVNDQLKERLINEENTRQWETKEAKWKAEDDARVKLMYEVYAQRAENVELKKKIIQDEKNIKQQDKVELLRQLDLYQKELEEKQRIEQEKIMQTKHNLLNQMDEKKQRQQLLRDKKQQEEEDLRRQKEEYDKKIEMEKAKGRALLDELRKQRPY</sequence>
<feature type="coiled-coil region" evidence="7">
    <location>
        <begin position="53"/>
        <end position="124"/>
    </location>
</feature>